<keyword evidence="1 3" id="KW-0518">Myosin</keyword>
<comment type="similarity">
    <text evidence="3">Belongs to the TRAFAC class myosin-kinesin ATPase superfamily. Myosin family.</text>
</comment>
<dbReference type="GO" id="GO:0003774">
    <property type="term" value="F:cytoskeletal motor activity"/>
    <property type="evidence" value="ECO:0007669"/>
    <property type="project" value="InterPro"/>
</dbReference>
<dbReference type="InterPro" id="IPR051724">
    <property type="entry name" value="Actin_motor_Myosin"/>
</dbReference>
<dbReference type="Gene3D" id="3.40.850.10">
    <property type="entry name" value="Kinesin motor domain"/>
    <property type="match status" value="1"/>
</dbReference>
<dbReference type="InterPro" id="IPR027417">
    <property type="entry name" value="P-loop_NTPase"/>
</dbReference>
<evidence type="ECO:0000256" key="1">
    <source>
        <dbReference type="ARBA" id="ARBA00023123"/>
    </source>
</evidence>
<organism evidence="5 6">
    <name type="scientific">Polarella glacialis</name>
    <name type="common">Dinoflagellate</name>
    <dbReference type="NCBI Taxonomy" id="89957"/>
    <lineage>
        <taxon>Eukaryota</taxon>
        <taxon>Sar</taxon>
        <taxon>Alveolata</taxon>
        <taxon>Dinophyceae</taxon>
        <taxon>Suessiales</taxon>
        <taxon>Suessiaceae</taxon>
        <taxon>Polarella</taxon>
    </lineage>
</organism>
<comment type="caution">
    <text evidence="5">The sequence shown here is derived from an EMBL/GenBank/DDBJ whole genome shotgun (WGS) entry which is preliminary data.</text>
</comment>
<name>A0A813JG60_POLGL</name>
<keyword evidence="2" id="KW-0505">Motor protein</keyword>
<dbReference type="InterPro" id="IPR036961">
    <property type="entry name" value="Kinesin_motor_dom_sf"/>
</dbReference>
<dbReference type="Pfam" id="PF00063">
    <property type="entry name" value="Myosin_head"/>
    <property type="match status" value="1"/>
</dbReference>
<accession>A0A813JG60</accession>
<keyword evidence="3" id="KW-0009">Actin-binding</keyword>
<gene>
    <name evidence="5" type="ORF">PGLA2088_LOCUS20283</name>
</gene>
<evidence type="ECO:0000313" key="6">
    <source>
        <dbReference type="Proteomes" id="UP000626109"/>
    </source>
</evidence>
<feature type="domain" description="Myosin motor" evidence="4">
    <location>
        <begin position="62"/>
        <end position="115"/>
    </location>
</feature>
<feature type="non-terminal residue" evidence="5">
    <location>
        <position position="1"/>
    </location>
</feature>
<dbReference type="PROSITE" id="PS51456">
    <property type="entry name" value="MYOSIN_MOTOR"/>
    <property type="match status" value="1"/>
</dbReference>
<reference evidence="5" key="1">
    <citation type="submission" date="2021-02" db="EMBL/GenBank/DDBJ databases">
        <authorList>
            <person name="Dougan E. K."/>
            <person name="Rhodes N."/>
            <person name="Thang M."/>
            <person name="Chan C."/>
        </authorList>
    </citation>
    <scope>NUCLEOTIDE SEQUENCE</scope>
</reference>
<evidence type="ECO:0000313" key="5">
    <source>
        <dbReference type="EMBL" id="CAE8677349.1"/>
    </source>
</evidence>
<evidence type="ECO:0000259" key="4">
    <source>
        <dbReference type="PROSITE" id="PS51456"/>
    </source>
</evidence>
<comment type="caution">
    <text evidence="3">Lacks conserved residue(s) required for the propagation of feature annotation.</text>
</comment>
<protein>
    <recommendedName>
        <fullName evidence="4">Myosin motor domain-containing protein</fullName>
    </recommendedName>
</protein>
<dbReference type="PANTHER" id="PTHR46049">
    <property type="entry name" value="AGAP003327-PA"/>
    <property type="match status" value="1"/>
</dbReference>
<dbReference type="SUPFAM" id="SSF52540">
    <property type="entry name" value="P-loop containing nucleoside triphosphate hydrolases"/>
    <property type="match status" value="1"/>
</dbReference>
<dbReference type="AlphaFoldDB" id="A0A813JG60"/>
<dbReference type="PANTHER" id="PTHR46049:SF3">
    <property type="entry name" value="MYOSIN VIIA"/>
    <property type="match status" value="1"/>
</dbReference>
<dbReference type="Proteomes" id="UP000626109">
    <property type="component" value="Unassembled WGS sequence"/>
</dbReference>
<sequence>MEVLNAESGGRIWIDNHPSDGWAPGRVDSLGANGNYIVIDDHGEQFEVPQDKARPVDANCMKGVDDLLMLGDFNEGALLRNVRVRYFREEIYTGIGGPILISVNPFQNIAGLYSE</sequence>
<evidence type="ECO:0000256" key="2">
    <source>
        <dbReference type="ARBA" id="ARBA00023175"/>
    </source>
</evidence>
<dbReference type="GO" id="GO:0005524">
    <property type="term" value="F:ATP binding"/>
    <property type="evidence" value="ECO:0007669"/>
    <property type="project" value="InterPro"/>
</dbReference>
<dbReference type="EMBL" id="CAJNNW010025470">
    <property type="protein sequence ID" value="CAE8677349.1"/>
    <property type="molecule type" value="Genomic_DNA"/>
</dbReference>
<proteinExistence type="inferred from homology"/>
<dbReference type="GO" id="GO:0003779">
    <property type="term" value="F:actin binding"/>
    <property type="evidence" value="ECO:0007669"/>
    <property type="project" value="UniProtKB-KW"/>
</dbReference>
<evidence type="ECO:0000256" key="3">
    <source>
        <dbReference type="PROSITE-ProRule" id="PRU00782"/>
    </source>
</evidence>
<dbReference type="GO" id="GO:0016459">
    <property type="term" value="C:myosin complex"/>
    <property type="evidence" value="ECO:0007669"/>
    <property type="project" value="UniProtKB-KW"/>
</dbReference>
<dbReference type="InterPro" id="IPR001609">
    <property type="entry name" value="Myosin_head_motor_dom-like"/>
</dbReference>